<dbReference type="InterPro" id="IPR021729">
    <property type="entry name" value="DUF3298"/>
</dbReference>
<proteinExistence type="predicted"/>
<comment type="caution">
    <text evidence="3">The sequence shown here is derived from an EMBL/GenBank/DDBJ whole genome shotgun (WGS) entry which is preliminary data.</text>
</comment>
<keyword evidence="4" id="KW-1185">Reference proteome</keyword>
<dbReference type="EMBL" id="JAUMSQ010000028">
    <property type="protein sequence ID" value="MDO3635431.1"/>
    <property type="molecule type" value="Genomic_DNA"/>
</dbReference>
<dbReference type="NCBIfam" id="NF043047">
    <property type="entry name" value="EstaseRv3036c"/>
    <property type="match status" value="1"/>
</dbReference>
<sequence>MPARLHVTLAIAAVLAGLFGTGTAGAQSACDALAGTLDPDQTCHVHDTGAGYQLDLGFPAGYPDQQALTDYLVPLRDDFVEFAQSPRNDRSYTLTATPTTYRAGGTEAVVIQLSQDADPHPVSWYRAFNYDLVRHAPITLDTLFTPGTRPVDVAFPAVRRELEKRWQPEVLADMLGDVDDDTFSEFALTDDAVIFFFGQGRLLGHPEGPLEVSVPRAELAPWLARALR</sequence>
<dbReference type="RefSeq" id="WP_302913364.1">
    <property type="nucleotide sequence ID" value="NZ_JAUMSQ010000028.1"/>
</dbReference>
<dbReference type="Pfam" id="PF11738">
    <property type="entry name" value="DUF3298"/>
    <property type="match status" value="1"/>
</dbReference>
<dbReference type="InterPro" id="IPR037126">
    <property type="entry name" value="PdaC/RsiV-like_sf"/>
</dbReference>
<dbReference type="Proteomes" id="UP001168823">
    <property type="component" value="Unassembled WGS sequence"/>
</dbReference>
<evidence type="ECO:0000313" key="4">
    <source>
        <dbReference type="Proteomes" id="UP001168823"/>
    </source>
</evidence>
<keyword evidence="1" id="KW-0732">Signal</keyword>
<accession>A0ABT8UCD1</accession>
<organism evidence="3 4">
    <name type="scientific">Mycolicibacterium arseniciresistens</name>
    <dbReference type="NCBI Taxonomy" id="3062257"/>
    <lineage>
        <taxon>Bacteria</taxon>
        <taxon>Bacillati</taxon>
        <taxon>Actinomycetota</taxon>
        <taxon>Actinomycetes</taxon>
        <taxon>Mycobacteriales</taxon>
        <taxon>Mycobacteriaceae</taxon>
        <taxon>Mycolicibacterium</taxon>
    </lineage>
</organism>
<name>A0ABT8UCD1_9MYCO</name>
<feature type="domain" description="DUF3298" evidence="2">
    <location>
        <begin position="142"/>
        <end position="216"/>
    </location>
</feature>
<evidence type="ECO:0000256" key="1">
    <source>
        <dbReference type="SAM" id="SignalP"/>
    </source>
</evidence>
<dbReference type="Gene3D" id="3.90.640.20">
    <property type="entry name" value="Heat-shock cognate protein, ATPase"/>
    <property type="match status" value="1"/>
</dbReference>
<evidence type="ECO:0000259" key="2">
    <source>
        <dbReference type="Pfam" id="PF11738"/>
    </source>
</evidence>
<dbReference type="Gene3D" id="3.30.565.40">
    <property type="entry name" value="Fervidobacterium nodosum Rt17-B1 like"/>
    <property type="match status" value="1"/>
</dbReference>
<reference evidence="3" key="1">
    <citation type="submission" date="2023-07" db="EMBL/GenBank/DDBJ databases">
        <title>Mycolicibacterium sp. nov., a novel bacterial species.</title>
        <authorList>
            <person name="Cao Y."/>
        </authorList>
    </citation>
    <scope>NUCLEOTIDE SEQUENCE</scope>
    <source>
        <strain evidence="3">KC 300</strain>
    </source>
</reference>
<feature type="signal peptide" evidence="1">
    <location>
        <begin position="1"/>
        <end position="26"/>
    </location>
</feature>
<feature type="chain" id="PRO_5045329983" evidence="1">
    <location>
        <begin position="27"/>
        <end position="228"/>
    </location>
</feature>
<gene>
    <name evidence="3" type="ORF">Q2100_06740</name>
</gene>
<protein>
    <submittedName>
        <fullName evidence="3">RsiV family protein</fullName>
    </submittedName>
</protein>
<evidence type="ECO:0000313" key="3">
    <source>
        <dbReference type="EMBL" id="MDO3635431.1"/>
    </source>
</evidence>
<dbReference type="InterPro" id="IPR053421">
    <property type="entry name" value="Esterase_Immunogenic_RsiV"/>
</dbReference>